<evidence type="ECO:0000313" key="2">
    <source>
        <dbReference type="Proteomes" id="UP000265520"/>
    </source>
</evidence>
<accession>A0A392W8I3</accession>
<dbReference type="AlphaFoldDB" id="A0A392W8I3"/>
<evidence type="ECO:0000313" key="1">
    <source>
        <dbReference type="EMBL" id="MCI96944.1"/>
    </source>
</evidence>
<organism evidence="1 2">
    <name type="scientific">Trifolium medium</name>
    <dbReference type="NCBI Taxonomy" id="97028"/>
    <lineage>
        <taxon>Eukaryota</taxon>
        <taxon>Viridiplantae</taxon>
        <taxon>Streptophyta</taxon>
        <taxon>Embryophyta</taxon>
        <taxon>Tracheophyta</taxon>
        <taxon>Spermatophyta</taxon>
        <taxon>Magnoliopsida</taxon>
        <taxon>eudicotyledons</taxon>
        <taxon>Gunneridae</taxon>
        <taxon>Pentapetalae</taxon>
        <taxon>rosids</taxon>
        <taxon>fabids</taxon>
        <taxon>Fabales</taxon>
        <taxon>Fabaceae</taxon>
        <taxon>Papilionoideae</taxon>
        <taxon>50 kb inversion clade</taxon>
        <taxon>NPAAA clade</taxon>
        <taxon>Hologalegina</taxon>
        <taxon>IRL clade</taxon>
        <taxon>Trifolieae</taxon>
        <taxon>Trifolium</taxon>
    </lineage>
</organism>
<keyword evidence="2" id="KW-1185">Reference proteome</keyword>
<dbReference type="EMBL" id="LXQA011428886">
    <property type="protein sequence ID" value="MCI96944.1"/>
    <property type="molecule type" value="Genomic_DNA"/>
</dbReference>
<dbReference type="Proteomes" id="UP000265520">
    <property type="component" value="Unassembled WGS sequence"/>
</dbReference>
<proteinExistence type="predicted"/>
<comment type="caution">
    <text evidence="1">The sequence shown here is derived from an EMBL/GenBank/DDBJ whole genome shotgun (WGS) entry which is preliminary data.</text>
</comment>
<name>A0A392W8I3_9FABA</name>
<protein>
    <submittedName>
        <fullName evidence="1">Uncharacterized protein</fullName>
    </submittedName>
</protein>
<sequence length="31" mass="3643">YTDGPGVCEEHREDCSAWWIFCSKWQCESSC</sequence>
<reference evidence="1 2" key="1">
    <citation type="journal article" date="2018" name="Front. Plant Sci.">
        <title>Red Clover (Trifolium pratense) and Zigzag Clover (T. medium) - A Picture of Genomic Similarities and Differences.</title>
        <authorList>
            <person name="Dluhosova J."/>
            <person name="Istvanek J."/>
            <person name="Nedelnik J."/>
            <person name="Repkova J."/>
        </authorList>
    </citation>
    <scope>NUCLEOTIDE SEQUENCE [LARGE SCALE GENOMIC DNA]</scope>
    <source>
        <strain evidence="2">cv. 10/8</strain>
        <tissue evidence="1">Leaf</tissue>
    </source>
</reference>
<feature type="non-terminal residue" evidence="1">
    <location>
        <position position="1"/>
    </location>
</feature>